<reference evidence="1" key="1">
    <citation type="submission" date="2020-11" db="EMBL/GenBank/DDBJ databases">
        <authorList>
            <consortium name="DOE Joint Genome Institute"/>
            <person name="Ahrendt S."/>
            <person name="Riley R."/>
            <person name="Andreopoulos W."/>
            <person name="Labutti K."/>
            <person name="Pangilinan J."/>
            <person name="Ruiz-Duenas F.J."/>
            <person name="Barrasa J.M."/>
            <person name="Sanchez-Garcia M."/>
            <person name="Camarero S."/>
            <person name="Miyauchi S."/>
            <person name="Serrano A."/>
            <person name="Linde D."/>
            <person name="Babiker R."/>
            <person name="Drula E."/>
            <person name="Ayuso-Fernandez I."/>
            <person name="Pacheco R."/>
            <person name="Padilla G."/>
            <person name="Ferreira P."/>
            <person name="Barriuso J."/>
            <person name="Kellner H."/>
            <person name="Castanera R."/>
            <person name="Alfaro M."/>
            <person name="Ramirez L."/>
            <person name="Pisabarro A.G."/>
            <person name="Kuo A."/>
            <person name="Tritt A."/>
            <person name="Lipzen A."/>
            <person name="He G."/>
            <person name="Yan M."/>
            <person name="Ng V."/>
            <person name="Cullen D."/>
            <person name="Martin F."/>
            <person name="Rosso M.-N."/>
            <person name="Henrissat B."/>
            <person name="Hibbett D."/>
            <person name="Martinez A.T."/>
            <person name="Grigoriev I.V."/>
        </authorList>
    </citation>
    <scope>NUCLEOTIDE SEQUENCE</scope>
    <source>
        <strain evidence="1">CIRM-BRFM 674</strain>
    </source>
</reference>
<evidence type="ECO:0000313" key="2">
    <source>
        <dbReference type="Proteomes" id="UP000807469"/>
    </source>
</evidence>
<gene>
    <name evidence="1" type="ORF">BDN70DRAFT_765343</name>
</gene>
<dbReference type="AlphaFoldDB" id="A0A9P5YIW3"/>
<feature type="non-terminal residue" evidence="1">
    <location>
        <position position="137"/>
    </location>
</feature>
<dbReference type="OrthoDB" id="3229882at2759"/>
<dbReference type="Proteomes" id="UP000807469">
    <property type="component" value="Unassembled WGS sequence"/>
</dbReference>
<evidence type="ECO:0000313" key="1">
    <source>
        <dbReference type="EMBL" id="KAF9470702.1"/>
    </source>
</evidence>
<proteinExistence type="predicted"/>
<sequence length="137" mass="15784">MMLWLKGAFTPQQIRDRIMSTNTPFQKALVDYLESAHRGEFITGSMDEVKLKVPMPREGRKGIHAIKTQDDHIKIPIGYKDPTQTLPKEPPPTCTLHTNIENNCIACSNLSNWWNEFDNTVDDLLYRSNIHKCRMAN</sequence>
<dbReference type="EMBL" id="MU155875">
    <property type="protein sequence ID" value="KAF9470702.1"/>
    <property type="molecule type" value="Genomic_DNA"/>
</dbReference>
<name>A0A9P5YIW3_9AGAR</name>
<keyword evidence="2" id="KW-1185">Reference proteome</keyword>
<protein>
    <submittedName>
        <fullName evidence="1">Uncharacterized protein</fullName>
    </submittedName>
</protein>
<comment type="caution">
    <text evidence="1">The sequence shown here is derived from an EMBL/GenBank/DDBJ whole genome shotgun (WGS) entry which is preliminary data.</text>
</comment>
<organism evidence="1 2">
    <name type="scientific">Pholiota conissans</name>
    <dbReference type="NCBI Taxonomy" id="109636"/>
    <lineage>
        <taxon>Eukaryota</taxon>
        <taxon>Fungi</taxon>
        <taxon>Dikarya</taxon>
        <taxon>Basidiomycota</taxon>
        <taxon>Agaricomycotina</taxon>
        <taxon>Agaricomycetes</taxon>
        <taxon>Agaricomycetidae</taxon>
        <taxon>Agaricales</taxon>
        <taxon>Agaricineae</taxon>
        <taxon>Strophariaceae</taxon>
        <taxon>Pholiota</taxon>
    </lineage>
</organism>
<accession>A0A9P5YIW3</accession>